<sequence>MVDTFIWRTRKTAQGTQTVPIIQAQFGDNYKQVSGAGISGPVETWNLDWTGKIQAAAELRQFLSLHVIASFWWTNPWGEKKLYRVKNDSVSVSFPSGDKATLAFTFEQAFSP</sequence>
<keyword evidence="2" id="KW-1185">Reference proteome</keyword>
<dbReference type="RefSeq" id="WP_367167834.1">
    <property type="nucleotide sequence ID" value="NZ_JBFKZN010000006.1"/>
</dbReference>
<dbReference type="EMBL" id="JBFKZN010000006">
    <property type="protein sequence ID" value="MEW5290288.1"/>
    <property type="molecule type" value="Genomic_DNA"/>
</dbReference>
<evidence type="ECO:0000313" key="2">
    <source>
        <dbReference type="Proteomes" id="UP001554567"/>
    </source>
</evidence>
<dbReference type="Proteomes" id="UP001554567">
    <property type="component" value="Unassembled WGS sequence"/>
</dbReference>
<protein>
    <submittedName>
        <fullName evidence="1">Phage tail protein</fullName>
    </submittedName>
</protein>
<gene>
    <name evidence="1" type="ORF">ABW286_14025</name>
</gene>
<dbReference type="InterPro" id="IPR010265">
    <property type="entry name" value="Phage_lambda_TipM"/>
</dbReference>
<accession>A0ABV3N389</accession>
<proteinExistence type="predicted"/>
<organism evidence="1 2">
    <name type="scientific">Erwinia papayae</name>
    <dbReference type="NCBI Taxonomy" id="206499"/>
    <lineage>
        <taxon>Bacteria</taxon>
        <taxon>Pseudomonadati</taxon>
        <taxon>Pseudomonadota</taxon>
        <taxon>Gammaproteobacteria</taxon>
        <taxon>Enterobacterales</taxon>
        <taxon>Erwiniaceae</taxon>
        <taxon>Erwinia</taxon>
    </lineage>
</organism>
<evidence type="ECO:0000313" key="1">
    <source>
        <dbReference type="EMBL" id="MEW5290288.1"/>
    </source>
</evidence>
<reference evidence="1 2" key="1">
    <citation type="submission" date="2024-07" db="EMBL/GenBank/DDBJ databases">
        <authorList>
            <person name="Dulla G.F.J."/>
            <person name="Delorm J.G."/>
        </authorList>
    </citation>
    <scope>NUCLEOTIDE SEQUENCE [LARGE SCALE GENOMIC DNA]</scope>
    <source>
        <strain evidence="1 2">JGD 233</strain>
    </source>
</reference>
<comment type="caution">
    <text evidence="1">The sequence shown here is derived from an EMBL/GenBank/DDBJ whole genome shotgun (WGS) entry which is preliminary data.</text>
</comment>
<name>A0ABV3N389_9GAMM</name>
<dbReference type="Pfam" id="PF05939">
    <property type="entry name" value="Phage_min_tail"/>
    <property type="match status" value="1"/>
</dbReference>